<comment type="caution">
    <text evidence="1">The sequence shown here is derived from an EMBL/GenBank/DDBJ whole genome shotgun (WGS) entry which is preliminary data.</text>
</comment>
<sequence length="72" mass="8492">MNDCPVICFFLDSFWIIRPHFRFPDVSVLFEVTHTCSLRVFYCVEVLRGRQGWREAGRVKGEEEAARRGRKA</sequence>
<evidence type="ECO:0000313" key="1">
    <source>
        <dbReference type="EMBL" id="MPC18551.1"/>
    </source>
</evidence>
<proteinExistence type="predicted"/>
<keyword evidence="2" id="KW-1185">Reference proteome</keyword>
<reference evidence="1 2" key="1">
    <citation type="submission" date="2019-05" db="EMBL/GenBank/DDBJ databases">
        <title>Another draft genome of Portunus trituberculatus and its Hox gene families provides insights of decapod evolution.</title>
        <authorList>
            <person name="Jeong J.-H."/>
            <person name="Song I."/>
            <person name="Kim S."/>
            <person name="Choi T."/>
            <person name="Kim D."/>
            <person name="Ryu S."/>
            <person name="Kim W."/>
        </authorList>
    </citation>
    <scope>NUCLEOTIDE SEQUENCE [LARGE SCALE GENOMIC DNA]</scope>
    <source>
        <tissue evidence="1">Muscle</tissue>
    </source>
</reference>
<protein>
    <submittedName>
        <fullName evidence="1">Uncharacterized protein</fullName>
    </submittedName>
</protein>
<evidence type="ECO:0000313" key="2">
    <source>
        <dbReference type="Proteomes" id="UP000324222"/>
    </source>
</evidence>
<dbReference type="AlphaFoldDB" id="A0A5B7DB67"/>
<gene>
    <name evidence="1" type="ORF">E2C01_011438</name>
</gene>
<dbReference type="EMBL" id="VSRR010000691">
    <property type="protein sequence ID" value="MPC18551.1"/>
    <property type="molecule type" value="Genomic_DNA"/>
</dbReference>
<organism evidence="1 2">
    <name type="scientific">Portunus trituberculatus</name>
    <name type="common">Swimming crab</name>
    <name type="synonym">Neptunus trituberculatus</name>
    <dbReference type="NCBI Taxonomy" id="210409"/>
    <lineage>
        <taxon>Eukaryota</taxon>
        <taxon>Metazoa</taxon>
        <taxon>Ecdysozoa</taxon>
        <taxon>Arthropoda</taxon>
        <taxon>Crustacea</taxon>
        <taxon>Multicrustacea</taxon>
        <taxon>Malacostraca</taxon>
        <taxon>Eumalacostraca</taxon>
        <taxon>Eucarida</taxon>
        <taxon>Decapoda</taxon>
        <taxon>Pleocyemata</taxon>
        <taxon>Brachyura</taxon>
        <taxon>Eubrachyura</taxon>
        <taxon>Portunoidea</taxon>
        <taxon>Portunidae</taxon>
        <taxon>Portuninae</taxon>
        <taxon>Portunus</taxon>
    </lineage>
</organism>
<dbReference type="Proteomes" id="UP000324222">
    <property type="component" value="Unassembled WGS sequence"/>
</dbReference>
<name>A0A5B7DB67_PORTR</name>
<accession>A0A5B7DB67</accession>